<protein>
    <recommendedName>
        <fullName evidence="4">QLQ domain-containing protein</fullName>
    </recommendedName>
</protein>
<feature type="compositionally biased region" description="Polar residues" evidence="3">
    <location>
        <begin position="431"/>
        <end position="463"/>
    </location>
</feature>
<keyword evidence="2" id="KW-0539">Nucleus</keyword>
<feature type="domain" description="QLQ" evidence="4">
    <location>
        <begin position="316"/>
        <end position="351"/>
    </location>
</feature>
<dbReference type="SMART" id="SM00951">
    <property type="entry name" value="QLQ"/>
    <property type="match status" value="1"/>
</dbReference>
<gene>
    <name evidence="5" type="ORF">TPAB3V08_LOCUS2256</name>
</gene>
<feature type="region of interest" description="Disordered" evidence="3">
    <location>
        <begin position="425"/>
        <end position="497"/>
    </location>
</feature>
<evidence type="ECO:0000313" key="6">
    <source>
        <dbReference type="Proteomes" id="UP001153148"/>
    </source>
</evidence>
<name>A0ABN7NQD2_TIMPD</name>
<proteinExistence type="predicted"/>
<feature type="non-terminal residue" evidence="5">
    <location>
        <position position="677"/>
    </location>
</feature>
<evidence type="ECO:0000259" key="4">
    <source>
        <dbReference type="PROSITE" id="PS51666"/>
    </source>
</evidence>
<feature type="compositionally biased region" description="Basic and acidic residues" evidence="3">
    <location>
        <begin position="176"/>
        <end position="190"/>
    </location>
</feature>
<dbReference type="Proteomes" id="UP001153148">
    <property type="component" value="Unassembled WGS sequence"/>
</dbReference>
<organism evidence="5 6">
    <name type="scientific">Timema podura</name>
    <name type="common">Walking stick</name>
    <dbReference type="NCBI Taxonomy" id="61482"/>
    <lineage>
        <taxon>Eukaryota</taxon>
        <taxon>Metazoa</taxon>
        <taxon>Ecdysozoa</taxon>
        <taxon>Arthropoda</taxon>
        <taxon>Hexapoda</taxon>
        <taxon>Insecta</taxon>
        <taxon>Pterygota</taxon>
        <taxon>Neoptera</taxon>
        <taxon>Polyneoptera</taxon>
        <taxon>Phasmatodea</taxon>
        <taxon>Timematodea</taxon>
        <taxon>Timematoidea</taxon>
        <taxon>Timematidae</taxon>
        <taxon>Timema</taxon>
    </lineage>
</organism>
<dbReference type="EMBL" id="CAJPIN010002256">
    <property type="protein sequence ID" value="CAG2055250.1"/>
    <property type="molecule type" value="Genomic_DNA"/>
</dbReference>
<accession>A0ABN7NQD2</accession>
<feature type="compositionally biased region" description="Pro residues" evidence="3">
    <location>
        <begin position="203"/>
        <end position="217"/>
    </location>
</feature>
<reference evidence="5" key="1">
    <citation type="submission" date="2021-03" db="EMBL/GenBank/DDBJ databases">
        <authorList>
            <person name="Tran Van P."/>
        </authorList>
    </citation>
    <scope>NUCLEOTIDE SEQUENCE</scope>
</reference>
<sequence>MDPSLPPPSNGLRHLMIIENRMPNKALQSKEKGRRPIGRPRTRWMDQAQENMEAKGADWRGNSWLREKFEEMDRNGRVGARRAAEVETSNDDDEGMIAEEPQVVEPRCNIPIRDVKLSGTRLSESSIRGMQSTKYGLKYYNYQCNTVPLTKNFIKKGHGPHKLYLVRLKEEKRIVDEQKKQEQEDKEKIKTKGATMDLGHNPAPQPVASPMGPPQPVSPANSTPPQLLGPVPTVTTEPSTHSSGYQSLTQTQFQSLQDTIVGLQKAMATMEEKGLQNDPRYSQLAVLHTRQLAKLNMESAQGPNQNAVHDTQMKNILSPNQLQQLRVQIMAYRLLARNQPLTSQLALAVQGKRYDQNFQPRVGGNDQAKQQDSWKGWRTWWAVVSGCERWGLGLGHLDIRNLVAMERWSCGNTCLGAIMQQPIRALGSGGQPPNNTPISGQTAPSSQAIGQTSTSAQSLNGQAIQAPHLSSRQLPQPLPQTSSQQPTIQPKQNRVTSVAKPAGLDPIIILQERESRLVARVAHRIEELDELSTSLAEDTKIKAEIELRALRLLNFQRQLRYEVVGCQLKDTVLETASNIKTYKRTKRQGLREARATEKLEKQQKLEAERKKRQKHQTFNFGTRMLIQKSAEDSVGKGSGSSSTKKIVKPRNERKCSDVYENNKRRNIFLVNISESNL</sequence>
<comment type="subcellular location">
    <subcellularLocation>
        <location evidence="1">Nucleus</location>
    </subcellularLocation>
</comment>
<comment type="caution">
    <text evidence="5">The sequence shown here is derived from an EMBL/GenBank/DDBJ whole genome shotgun (WGS) entry which is preliminary data.</text>
</comment>
<feature type="compositionally biased region" description="Low complexity" evidence="3">
    <location>
        <begin position="467"/>
        <end position="490"/>
    </location>
</feature>
<evidence type="ECO:0000256" key="1">
    <source>
        <dbReference type="ARBA" id="ARBA00004123"/>
    </source>
</evidence>
<dbReference type="PROSITE" id="PS51666">
    <property type="entry name" value="QLQ"/>
    <property type="match status" value="1"/>
</dbReference>
<feature type="region of interest" description="Disordered" evidence="3">
    <location>
        <begin position="630"/>
        <end position="653"/>
    </location>
</feature>
<feature type="compositionally biased region" description="Polar residues" evidence="3">
    <location>
        <begin position="233"/>
        <end position="245"/>
    </location>
</feature>
<dbReference type="InterPro" id="IPR014978">
    <property type="entry name" value="Gln-Leu-Gln_QLQ"/>
</dbReference>
<dbReference type="Pfam" id="PF08880">
    <property type="entry name" value="QLQ"/>
    <property type="match status" value="1"/>
</dbReference>
<evidence type="ECO:0000256" key="3">
    <source>
        <dbReference type="SAM" id="MobiDB-lite"/>
    </source>
</evidence>
<evidence type="ECO:0000313" key="5">
    <source>
        <dbReference type="EMBL" id="CAG2055250.1"/>
    </source>
</evidence>
<evidence type="ECO:0000256" key="2">
    <source>
        <dbReference type="ARBA" id="ARBA00023242"/>
    </source>
</evidence>
<feature type="region of interest" description="Disordered" evidence="3">
    <location>
        <begin position="176"/>
        <end position="245"/>
    </location>
</feature>
<keyword evidence="6" id="KW-1185">Reference proteome</keyword>